<sequence length="148" mass="15890">MDAFISQVATKTGIDESVVRTYIGLMLEFIQKKAPDGVTKEISANIPEAQPLIDSVSKEQQQGGSNNDLLKACMPILDLLKKLLAPLLGDEAKDAAEVTNIMTKAGVNPAQGGELMDNLLEFLKQQIGPDTVKQLTANIPALQNLMSV</sequence>
<proteinExistence type="predicted"/>
<evidence type="ECO:0000313" key="1">
    <source>
        <dbReference type="EMBL" id="CAB9521179.1"/>
    </source>
</evidence>
<evidence type="ECO:0000313" key="2">
    <source>
        <dbReference type="Proteomes" id="UP001153069"/>
    </source>
</evidence>
<dbReference type="EMBL" id="CAICTM010001169">
    <property type="protein sequence ID" value="CAB9521179.1"/>
    <property type="molecule type" value="Genomic_DNA"/>
</dbReference>
<keyword evidence="2" id="KW-1185">Reference proteome</keyword>
<organism evidence="1 2">
    <name type="scientific">Seminavis robusta</name>
    <dbReference type="NCBI Taxonomy" id="568900"/>
    <lineage>
        <taxon>Eukaryota</taxon>
        <taxon>Sar</taxon>
        <taxon>Stramenopiles</taxon>
        <taxon>Ochrophyta</taxon>
        <taxon>Bacillariophyta</taxon>
        <taxon>Bacillariophyceae</taxon>
        <taxon>Bacillariophycidae</taxon>
        <taxon>Naviculales</taxon>
        <taxon>Naviculaceae</taxon>
        <taxon>Seminavis</taxon>
    </lineage>
</organism>
<name>A0A9N8ELL7_9STRA</name>
<accession>A0A9N8ELL7</accession>
<protein>
    <submittedName>
        <fullName evidence="1">Uncharacterized protein</fullName>
    </submittedName>
</protein>
<dbReference type="Proteomes" id="UP001153069">
    <property type="component" value="Unassembled WGS sequence"/>
</dbReference>
<comment type="caution">
    <text evidence="1">The sequence shown here is derived from an EMBL/GenBank/DDBJ whole genome shotgun (WGS) entry which is preliminary data.</text>
</comment>
<reference evidence="1" key="1">
    <citation type="submission" date="2020-06" db="EMBL/GenBank/DDBJ databases">
        <authorList>
            <consortium name="Plant Systems Biology data submission"/>
        </authorList>
    </citation>
    <scope>NUCLEOTIDE SEQUENCE</scope>
    <source>
        <strain evidence="1">D6</strain>
    </source>
</reference>
<dbReference type="AlphaFoldDB" id="A0A9N8ELL7"/>
<gene>
    <name evidence="1" type="ORF">SEMRO_1171_G248830.1</name>
</gene>